<reference evidence="1" key="1">
    <citation type="journal article" date="2018" name="Genome Biol.">
        <title>SKESA: strategic k-mer extension for scrupulous assemblies.</title>
        <authorList>
            <person name="Souvorov A."/>
            <person name="Agarwala R."/>
            <person name="Lipman D.J."/>
        </authorList>
    </citation>
    <scope>NUCLEOTIDE SEQUENCE</scope>
    <source>
        <strain evidence="1">MA.CK_00/00001968</strain>
    </source>
</reference>
<proteinExistence type="predicted"/>
<dbReference type="InterPro" id="IPR038666">
    <property type="entry name" value="SSP1_head-tail_sf"/>
</dbReference>
<accession>A0A743P5H4</accession>
<organism evidence="1">
    <name type="scientific">Salmonella enterica</name>
    <name type="common">Salmonella choleraesuis</name>
    <dbReference type="NCBI Taxonomy" id="28901"/>
    <lineage>
        <taxon>Bacteria</taxon>
        <taxon>Pseudomonadati</taxon>
        <taxon>Pseudomonadota</taxon>
        <taxon>Gammaproteobacteria</taxon>
        <taxon>Enterobacterales</taxon>
        <taxon>Enterobacteriaceae</taxon>
        <taxon>Salmonella</taxon>
    </lineage>
</organism>
<comment type="caution">
    <text evidence="1">The sequence shown here is derived from an EMBL/GenBank/DDBJ whole genome shotgun (WGS) entry which is preliminary data.</text>
</comment>
<sequence>MRAGKMRHRVKLQKREAIHGRLGEVYYEFRDLAEVWAEVRAVSAKEYIQMGVENVEIDIRVYIRYRPDIERGDRVVYKSTNNPGDAFLIKAVLPNARMNMLELLCAGGGYRDQSE</sequence>
<dbReference type="EMBL" id="DAAUQX010000127">
    <property type="protein sequence ID" value="HAF2131319.1"/>
    <property type="molecule type" value="Genomic_DNA"/>
</dbReference>
<gene>
    <name evidence="1" type="ORF">G9F27_005687</name>
</gene>
<protein>
    <submittedName>
        <fullName evidence="1">Phage head closure protein</fullName>
    </submittedName>
</protein>
<reference evidence="1" key="2">
    <citation type="submission" date="2020-02" db="EMBL/GenBank/DDBJ databases">
        <authorList>
            <consortium name="NCBI Pathogen Detection Project"/>
        </authorList>
    </citation>
    <scope>NUCLEOTIDE SEQUENCE</scope>
    <source>
        <strain evidence="1">MA.CK_00/00001968</strain>
    </source>
</reference>
<dbReference type="Gene3D" id="2.40.10.270">
    <property type="entry name" value="Bacteriophage SPP1 head-tail adaptor protein"/>
    <property type="match status" value="1"/>
</dbReference>
<dbReference type="NCBIfam" id="TIGR01563">
    <property type="entry name" value="gp16_SPP1"/>
    <property type="match status" value="1"/>
</dbReference>
<name>A0A743P5H4_SALER</name>
<dbReference type="InterPro" id="IPR008767">
    <property type="entry name" value="Phage_SPP1_head-tail_adaptor"/>
</dbReference>
<evidence type="ECO:0000313" key="1">
    <source>
        <dbReference type="EMBL" id="HAF2131319.1"/>
    </source>
</evidence>
<dbReference type="Pfam" id="PF05521">
    <property type="entry name" value="Phage_HCP"/>
    <property type="match status" value="1"/>
</dbReference>
<dbReference type="AlphaFoldDB" id="A0A743P5H4"/>